<evidence type="ECO:0000313" key="5">
    <source>
        <dbReference type="Proteomes" id="UP000288805"/>
    </source>
</evidence>
<proteinExistence type="inferred from homology"/>
<reference evidence="4 5" key="1">
    <citation type="journal article" date="2018" name="PLoS Genet.">
        <title>Population sequencing reveals clonal diversity and ancestral inbreeding in the grapevine cultivar Chardonnay.</title>
        <authorList>
            <person name="Roach M.J."/>
            <person name="Johnson D.L."/>
            <person name="Bohlmann J."/>
            <person name="van Vuuren H.J."/>
            <person name="Jones S.J."/>
            <person name="Pretorius I.S."/>
            <person name="Schmidt S.A."/>
            <person name="Borneman A.R."/>
        </authorList>
    </citation>
    <scope>NUCLEOTIDE SEQUENCE [LARGE SCALE GENOMIC DNA]</scope>
    <source>
        <strain evidence="5">cv. Chardonnay</strain>
        <tissue evidence="4">Leaf</tissue>
    </source>
</reference>
<comment type="caution">
    <text evidence="4">The sequence shown here is derived from an EMBL/GenBank/DDBJ whole genome shotgun (WGS) entry which is preliminary data.</text>
</comment>
<evidence type="ECO:0000313" key="4">
    <source>
        <dbReference type="EMBL" id="RVX12254.1"/>
    </source>
</evidence>
<evidence type="ECO:0000256" key="2">
    <source>
        <dbReference type="ARBA" id="ARBA00023002"/>
    </source>
</evidence>
<dbReference type="PANTHER" id="PTHR10366:SF821">
    <property type="entry name" value="TETRAKETIDE ALPHA-PYRONE REDUCTASE 1"/>
    <property type="match status" value="1"/>
</dbReference>
<dbReference type="InterPro" id="IPR050425">
    <property type="entry name" value="NAD(P)_dehydrat-like"/>
</dbReference>
<dbReference type="PANTHER" id="PTHR10366">
    <property type="entry name" value="NAD DEPENDENT EPIMERASE/DEHYDRATASE"/>
    <property type="match status" value="1"/>
</dbReference>
<keyword evidence="1" id="KW-0521">NADP</keyword>
<accession>A0A438JTF8</accession>
<gene>
    <name evidence="4" type="primary">TKPR1_10</name>
    <name evidence="4" type="ORF">CK203_010579</name>
</gene>
<evidence type="ECO:0000256" key="1">
    <source>
        <dbReference type="ARBA" id="ARBA00022857"/>
    </source>
</evidence>
<evidence type="ECO:0000256" key="3">
    <source>
        <dbReference type="ARBA" id="ARBA00023445"/>
    </source>
</evidence>
<name>A0A438JTF8_VITVI</name>
<dbReference type="FunFam" id="3.40.50.720:FF:000085">
    <property type="entry name" value="Dihydroflavonol reductase"/>
    <property type="match status" value="1"/>
</dbReference>
<organism evidence="4 5">
    <name type="scientific">Vitis vinifera</name>
    <name type="common">Grape</name>
    <dbReference type="NCBI Taxonomy" id="29760"/>
    <lineage>
        <taxon>Eukaryota</taxon>
        <taxon>Viridiplantae</taxon>
        <taxon>Streptophyta</taxon>
        <taxon>Embryophyta</taxon>
        <taxon>Tracheophyta</taxon>
        <taxon>Spermatophyta</taxon>
        <taxon>Magnoliopsida</taxon>
        <taxon>eudicotyledons</taxon>
        <taxon>Gunneridae</taxon>
        <taxon>Pentapetalae</taxon>
        <taxon>rosids</taxon>
        <taxon>Vitales</taxon>
        <taxon>Vitaceae</taxon>
        <taxon>Viteae</taxon>
        <taxon>Vitis</taxon>
    </lineage>
</organism>
<sequence length="320" mass="35543">MVGDILCCHDDTRWWQGHHHPTGSLTEIVVGDAAVRDRGGGRGPWQAVVITSVRMFYAYKCRLNFLEAAEILVPAVEGTLNVLRSCKKNPSLRRVVLTSSTSAVRARDDFDPKIPLQDESSWSSVEFCERLQVTSLSSESMSHLILFVSKPFLAEKAAWEFCEENGIDLVTIVPSCVVGPGLPPDLCSTASNTLALLKGMERLNWNKQGRLRNADGLEGWNMFTSMMLHSATSILVYEHEDAHGRYLCSSAELDDNELTSLLSARYPSLPIPKRSDALDIPYVEFNTSKLKSLGFKFKSIQDMFDDCIASLVEEGHLGQV</sequence>
<dbReference type="SUPFAM" id="SSF51735">
    <property type="entry name" value="NAD(P)-binding Rossmann-fold domains"/>
    <property type="match status" value="1"/>
</dbReference>
<dbReference type="Gene3D" id="3.40.50.720">
    <property type="entry name" value="NAD(P)-binding Rossmann-like Domain"/>
    <property type="match status" value="1"/>
</dbReference>
<dbReference type="AlphaFoldDB" id="A0A438JTF8"/>
<protein>
    <submittedName>
        <fullName evidence="4">Tetraketide alpha-pyrone reductase 1</fullName>
    </submittedName>
</protein>
<comment type="similarity">
    <text evidence="3">Belongs to the NAD(P)-dependent epimerase/dehydratase family. Dihydroflavonol-4-reductase subfamily.</text>
</comment>
<keyword evidence="2" id="KW-0560">Oxidoreductase</keyword>
<dbReference type="GO" id="GO:0016491">
    <property type="term" value="F:oxidoreductase activity"/>
    <property type="evidence" value="ECO:0007669"/>
    <property type="project" value="UniProtKB-KW"/>
</dbReference>
<dbReference type="InterPro" id="IPR036291">
    <property type="entry name" value="NAD(P)-bd_dom_sf"/>
</dbReference>
<dbReference type="EMBL" id="QGNW01000028">
    <property type="protein sequence ID" value="RVX12254.1"/>
    <property type="molecule type" value="Genomic_DNA"/>
</dbReference>
<dbReference type="Proteomes" id="UP000288805">
    <property type="component" value="Unassembled WGS sequence"/>
</dbReference>